<proteinExistence type="predicted"/>
<accession>A0A8S3V1F3</accession>
<keyword evidence="2" id="KW-1185">Reference proteome</keyword>
<name>A0A8S3V1F3_MYTED</name>
<evidence type="ECO:0000313" key="2">
    <source>
        <dbReference type="Proteomes" id="UP000683360"/>
    </source>
</evidence>
<evidence type="ECO:0000313" key="1">
    <source>
        <dbReference type="EMBL" id="CAG2251489.1"/>
    </source>
</evidence>
<reference evidence="1" key="1">
    <citation type="submission" date="2021-03" db="EMBL/GenBank/DDBJ databases">
        <authorList>
            <person name="Bekaert M."/>
        </authorList>
    </citation>
    <scope>NUCLEOTIDE SEQUENCE</scope>
</reference>
<dbReference type="InterPro" id="IPR011044">
    <property type="entry name" value="Quino_amine_DH_bsu"/>
</dbReference>
<sequence>MVSCNQWTNKTDKQIRDEFQAINLEYQNIKTDLKPGYYHCCLFLPNLNIAFANDQEDAALIYTIDGNCIDSISTESPFAITSIDDKTIAVTGGTSCVISFINVSSNSVVKTIKTEYACWGITYFDGFLYYVEESKCIMTLNLSNDNQNILKIKETMYGSHHRCNLTSNENRLCYTFKESSTVYVFTINPDRESAKYEYRMHDPEVLKEMGQCTMDEDRHIYVISQELCQLVAVSAGYFSLHPISSYNYRRLLSEDDGLFFPNAVDYNRKTNQLLVVNSMTSYDKPCPNFMIFKNRKGESEDDQKL</sequence>
<comment type="caution">
    <text evidence="1">The sequence shown here is derived from an EMBL/GenBank/DDBJ whole genome shotgun (WGS) entry which is preliminary data.</text>
</comment>
<dbReference type="Gene3D" id="2.130.10.10">
    <property type="entry name" value="YVTN repeat-like/Quinoprotein amine dehydrogenase"/>
    <property type="match status" value="1"/>
</dbReference>
<protein>
    <submittedName>
        <fullName evidence="1">Uncharacterized protein</fullName>
    </submittedName>
</protein>
<dbReference type="SUPFAM" id="SSF50969">
    <property type="entry name" value="YVTN repeat-like/Quinoprotein amine dehydrogenase"/>
    <property type="match status" value="1"/>
</dbReference>
<dbReference type="EMBL" id="CAJPWZ010003090">
    <property type="protein sequence ID" value="CAG2251489.1"/>
    <property type="molecule type" value="Genomic_DNA"/>
</dbReference>
<gene>
    <name evidence="1" type="ORF">MEDL_63140</name>
</gene>
<dbReference type="InterPro" id="IPR015943">
    <property type="entry name" value="WD40/YVTN_repeat-like_dom_sf"/>
</dbReference>
<dbReference type="Proteomes" id="UP000683360">
    <property type="component" value="Unassembled WGS sequence"/>
</dbReference>
<organism evidence="1 2">
    <name type="scientific">Mytilus edulis</name>
    <name type="common">Blue mussel</name>
    <dbReference type="NCBI Taxonomy" id="6550"/>
    <lineage>
        <taxon>Eukaryota</taxon>
        <taxon>Metazoa</taxon>
        <taxon>Spiralia</taxon>
        <taxon>Lophotrochozoa</taxon>
        <taxon>Mollusca</taxon>
        <taxon>Bivalvia</taxon>
        <taxon>Autobranchia</taxon>
        <taxon>Pteriomorphia</taxon>
        <taxon>Mytilida</taxon>
        <taxon>Mytiloidea</taxon>
        <taxon>Mytilidae</taxon>
        <taxon>Mytilinae</taxon>
        <taxon>Mytilus</taxon>
    </lineage>
</organism>
<dbReference type="AlphaFoldDB" id="A0A8S3V1F3"/>